<organism evidence="2 3">
    <name type="scientific">Parastrongyloides trichosuri</name>
    <name type="common">Possum-specific nematode worm</name>
    <dbReference type="NCBI Taxonomy" id="131310"/>
    <lineage>
        <taxon>Eukaryota</taxon>
        <taxon>Metazoa</taxon>
        <taxon>Ecdysozoa</taxon>
        <taxon>Nematoda</taxon>
        <taxon>Chromadorea</taxon>
        <taxon>Rhabditida</taxon>
        <taxon>Tylenchina</taxon>
        <taxon>Panagrolaimomorpha</taxon>
        <taxon>Strongyloidoidea</taxon>
        <taxon>Strongyloididae</taxon>
        <taxon>Parastrongyloides</taxon>
    </lineage>
</organism>
<feature type="region of interest" description="Disordered" evidence="1">
    <location>
        <begin position="413"/>
        <end position="440"/>
    </location>
</feature>
<feature type="compositionally biased region" description="Basic and acidic residues" evidence="1">
    <location>
        <begin position="304"/>
        <end position="319"/>
    </location>
</feature>
<evidence type="ECO:0000313" key="3">
    <source>
        <dbReference type="WBParaSite" id="PTRK_0001777800.1"/>
    </source>
</evidence>
<evidence type="ECO:0000313" key="2">
    <source>
        <dbReference type="Proteomes" id="UP000038045"/>
    </source>
</evidence>
<feature type="compositionally biased region" description="Basic residues" evidence="1">
    <location>
        <begin position="169"/>
        <end position="182"/>
    </location>
</feature>
<feature type="compositionally biased region" description="Basic and acidic residues" evidence="1">
    <location>
        <begin position="132"/>
        <end position="152"/>
    </location>
</feature>
<protein>
    <submittedName>
        <fullName evidence="3">Beta-galactosidase</fullName>
    </submittedName>
</protein>
<dbReference type="AlphaFoldDB" id="A0A0N5A6Y4"/>
<evidence type="ECO:0000256" key="1">
    <source>
        <dbReference type="SAM" id="MobiDB-lite"/>
    </source>
</evidence>
<proteinExistence type="predicted"/>
<accession>A0A0N5A6Y4</accession>
<keyword evidence="2" id="KW-1185">Reference proteome</keyword>
<feature type="region of interest" description="Disordered" evidence="1">
    <location>
        <begin position="132"/>
        <end position="292"/>
    </location>
</feature>
<feature type="compositionally biased region" description="Basic and acidic residues" evidence="1">
    <location>
        <begin position="183"/>
        <end position="197"/>
    </location>
</feature>
<dbReference type="WBParaSite" id="PTRK_0001777800.1">
    <property type="protein sequence ID" value="PTRK_0001777800.1"/>
    <property type="gene ID" value="PTRK_0001777800"/>
</dbReference>
<sequence length="440" mass="46312">MDAHDVGARRAIGFQPVVDGGDHQVHVERQGRVRAQGLHHVRADGQVGHEMAVHDIDVDPVGARRFKRADLLAQAGEVAGQDGGADQRGGRGRLGHGLATYVGARRGASRAAEASPRVPHCFERAAAFRGDWAERDPRSDQDAGDLHPEGRAAGDGQLRPAALLPDLHRPRHPQARRAAGQRRGRDDGADRGGDRPLRRCPGNQGAGAGRHLAHDLSQARPQGDGEPQPSGRDPRHRPGGRLPGPDPREPVQPAAPAGLSCSRVGRAGREQGRSRGAPDRASAAAGRGGVERAQRLNVLQGDLPDGRHLGPDQSGAKRDYQNLLSGRGWLHAADTDCLDLRHEFQLHAGTELAVRLSGGGGGDDPVGGSALFRLPQETLALTVLRRAADRAETGGGETHHVVAGAVQVARPAQAAGQAIQPPRLAQRQGQGARQVVPGPI</sequence>
<feature type="region of interest" description="Disordered" evidence="1">
    <location>
        <begin position="300"/>
        <end position="319"/>
    </location>
</feature>
<feature type="compositionally biased region" description="Basic and acidic residues" evidence="1">
    <location>
        <begin position="267"/>
        <end position="278"/>
    </location>
</feature>
<reference evidence="3" key="1">
    <citation type="submission" date="2017-02" db="UniProtKB">
        <authorList>
            <consortium name="WormBaseParasite"/>
        </authorList>
    </citation>
    <scope>IDENTIFICATION</scope>
</reference>
<name>A0A0N5A6Y4_PARTI</name>
<dbReference type="Proteomes" id="UP000038045">
    <property type="component" value="Unplaced"/>
</dbReference>